<dbReference type="EMBL" id="CM045768">
    <property type="protein sequence ID" value="KAI7982457.1"/>
    <property type="molecule type" value="Genomic_DNA"/>
</dbReference>
<dbReference type="Proteomes" id="UP001060215">
    <property type="component" value="Chromosome 11"/>
</dbReference>
<organism evidence="1 2">
    <name type="scientific">Camellia lanceoleosa</name>
    <dbReference type="NCBI Taxonomy" id="1840588"/>
    <lineage>
        <taxon>Eukaryota</taxon>
        <taxon>Viridiplantae</taxon>
        <taxon>Streptophyta</taxon>
        <taxon>Embryophyta</taxon>
        <taxon>Tracheophyta</taxon>
        <taxon>Spermatophyta</taxon>
        <taxon>Magnoliopsida</taxon>
        <taxon>eudicotyledons</taxon>
        <taxon>Gunneridae</taxon>
        <taxon>Pentapetalae</taxon>
        <taxon>asterids</taxon>
        <taxon>Ericales</taxon>
        <taxon>Theaceae</taxon>
        <taxon>Camellia</taxon>
    </lineage>
</organism>
<sequence>MAVSIMPCAACKFLRRRCTNSCILLPYFPPSEPEKFVAVHKVFGASNVCKMLQEVPVDDREDAVTSMVYEAKARLRDPVYGCVAFVSSLQSQVFHLQSELNAALAEAMALRAQLSEVFSMVIRSQASPSSTSMAKPCQDYCHDQLLTEGTNHSHNHIHVGTSNVMPLKSCYSLQCATLSHAGSTYAGSTSFNGVVPACEWDPQQ</sequence>
<keyword evidence="2" id="KW-1185">Reference proteome</keyword>
<comment type="caution">
    <text evidence="1">The sequence shown here is derived from an EMBL/GenBank/DDBJ whole genome shotgun (WGS) entry which is preliminary data.</text>
</comment>
<name>A0ACC0F335_9ERIC</name>
<gene>
    <name evidence="1" type="ORF">LOK49_LG15G01038</name>
</gene>
<protein>
    <submittedName>
        <fullName evidence="1">LOB domain-containing protein 12</fullName>
    </submittedName>
</protein>
<proteinExistence type="predicted"/>
<reference evidence="1 2" key="1">
    <citation type="journal article" date="2022" name="Plant J.">
        <title>Chromosome-level genome of Camellia lanceoleosa provides a valuable resource for understanding genome evolution and self-incompatibility.</title>
        <authorList>
            <person name="Gong W."/>
            <person name="Xiao S."/>
            <person name="Wang L."/>
            <person name="Liao Z."/>
            <person name="Chang Y."/>
            <person name="Mo W."/>
            <person name="Hu G."/>
            <person name="Li W."/>
            <person name="Zhao G."/>
            <person name="Zhu H."/>
            <person name="Hu X."/>
            <person name="Ji K."/>
            <person name="Xiang X."/>
            <person name="Song Q."/>
            <person name="Yuan D."/>
            <person name="Jin S."/>
            <person name="Zhang L."/>
        </authorList>
    </citation>
    <scope>NUCLEOTIDE SEQUENCE [LARGE SCALE GENOMIC DNA]</scope>
    <source>
        <strain evidence="1">SQ_2022a</strain>
    </source>
</reference>
<accession>A0ACC0F335</accession>
<evidence type="ECO:0000313" key="2">
    <source>
        <dbReference type="Proteomes" id="UP001060215"/>
    </source>
</evidence>
<evidence type="ECO:0000313" key="1">
    <source>
        <dbReference type="EMBL" id="KAI7982457.1"/>
    </source>
</evidence>